<comment type="caution">
    <text evidence="1">The sequence shown here is derived from an EMBL/GenBank/DDBJ whole genome shotgun (WGS) entry which is preliminary data.</text>
</comment>
<sequence length="386" mass="39876">VAVTAAAGPGPVAALHLPLPPDDPAVAAQWVNPQIRPTDRQATVTVNTVSVTPDNPVVGDVLAVTVTVTNNSSRPVEKLSLRLQHARAATGTADATGLLAQHQDAYGWMAPFHDSDTTLAPGESTTVTLRGATGLDPAPDTDDLLLHTPGTYPLMVNVNGAPDGGSVRYLDSDRMLVTIAPAAGQAPARPGVPVSALYPITATTGIVPGQTGTAPQRPELVLTDERLAEQIAPGGRLDRLVDIYRSRVTADGGDQLRQATCLAIDPALVDTIDRMRGGYGVADRRDSPVAPSPRLHDAIARQKTPAPPPAGTGAGDARVFVNKLSQLAQHSCVVALPWANADLNAVAATGNPWLFRQAVAKGDAVLGRVLGGQPLGGLVVPPTGYL</sequence>
<dbReference type="InterPro" id="IPR046112">
    <property type="entry name" value="DUF6049"/>
</dbReference>
<name>A0A939E0Q1_9CORY</name>
<dbReference type="Gene3D" id="2.60.40.10">
    <property type="entry name" value="Immunoglobulins"/>
    <property type="match status" value="1"/>
</dbReference>
<evidence type="ECO:0000313" key="1">
    <source>
        <dbReference type="EMBL" id="MBN9644294.1"/>
    </source>
</evidence>
<keyword evidence="2" id="KW-1185">Reference proteome</keyword>
<organism evidence="1 2">
    <name type="scientific">Corynebacterium mendelii</name>
    <dbReference type="NCBI Taxonomy" id="2765362"/>
    <lineage>
        <taxon>Bacteria</taxon>
        <taxon>Bacillati</taxon>
        <taxon>Actinomycetota</taxon>
        <taxon>Actinomycetes</taxon>
        <taxon>Mycobacteriales</taxon>
        <taxon>Corynebacteriaceae</taxon>
        <taxon>Corynebacterium</taxon>
    </lineage>
</organism>
<proteinExistence type="predicted"/>
<feature type="non-terminal residue" evidence="1">
    <location>
        <position position="1"/>
    </location>
</feature>
<gene>
    <name evidence="1" type="ORF">JZY06_06665</name>
</gene>
<dbReference type="Proteomes" id="UP000664332">
    <property type="component" value="Unassembled WGS sequence"/>
</dbReference>
<feature type="non-terminal residue" evidence="1">
    <location>
        <position position="386"/>
    </location>
</feature>
<dbReference type="GO" id="GO:0005975">
    <property type="term" value="P:carbohydrate metabolic process"/>
    <property type="evidence" value="ECO:0007669"/>
    <property type="project" value="UniProtKB-ARBA"/>
</dbReference>
<accession>A0A939E0Q1</accession>
<protein>
    <submittedName>
        <fullName evidence="1">Uncharacterized protein</fullName>
    </submittedName>
</protein>
<dbReference type="EMBL" id="JAFLEQ010000011">
    <property type="protein sequence ID" value="MBN9644294.1"/>
    <property type="molecule type" value="Genomic_DNA"/>
</dbReference>
<dbReference type="AlphaFoldDB" id="A0A939E0Q1"/>
<reference evidence="1" key="1">
    <citation type="submission" date="2021-03" db="EMBL/GenBank/DDBJ databases">
        <authorList>
            <person name="Sun Q."/>
        </authorList>
    </citation>
    <scope>NUCLEOTIDE SEQUENCE</scope>
    <source>
        <strain evidence="1">CCM 8862</strain>
    </source>
</reference>
<dbReference type="Pfam" id="PF19516">
    <property type="entry name" value="DUF6049"/>
    <property type="match status" value="1"/>
</dbReference>
<dbReference type="InterPro" id="IPR013783">
    <property type="entry name" value="Ig-like_fold"/>
</dbReference>
<evidence type="ECO:0000313" key="2">
    <source>
        <dbReference type="Proteomes" id="UP000664332"/>
    </source>
</evidence>
<dbReference type="RefSeq" id="WP_242516789.1">
    <property type="nucleotide sequence ID" value="NZ_JAFLEQ010000011.1"/>
</dbReference>